<protein>
    <submittedName>
        <fullName evidence="1">Tetratricopeptide repeat domain-containing protein</fullName>
    </submittedName>
</protein>
<name>A0ACC1HFU9_9FUNG</name>
<keyword evidence="2" id="KW-1185">Reference proteome</keyword>
<dbReference type="EMBL" id="JAMZIH010005301">
    <property type="protein sequence ID" value="KAJ1675448.1"/>
    <property type="molecule type" value="Genomic_DNA"/>
</dbReference>
<evidence type="ECO:0000313" key="1">
    <source>
        <dbReference type="EMBL" id="KAJ1675448.1"/>
    </source>
</evidence>
<dbReference type="Proteomes" id="UP001145114">
    <property type="component" value="Unassembled WGS sequence"/>
</dbReference>
<organism evidence="1 2">
    <name type="scientific">Spiromyces aspiralis</name>
    <dbReference type="NCBI Taxonomy" id="68401"/>
    <lineage>
        <taxon>Eukaryota</taxon>
        <taxon>Fungi</taxon>
        <taxon>Fungi incertae sedis</taxon>
        <taxon>Zoopagomycota</taxon>
        <taxon>Kickxellomycotina</taxon>
        <taxon>Kickxellomycetes</taxon>
        <taxon>Kickxellales</taxon>
        <taxon>Kickxellaceae</taxon>
        <taxon>Spiromyces</taxon>
    </lineage>
</organism>
<proteinExistence type="predicted"/>
<gene>
    <name evidence="1" type="primary">oca3</name>
    <name evidence="1" type="ORF">EV182_001247</name>
</gene>
<evidence type="ECO:0000313" key="2">
    <source>
        <dbReference type="Proteomes" id="UP001145114"/>
    </source>
</evidence>
<comment type="caution">
    <text evidence="1">The sequence shown here is derived from an EMBL/GenBank/DDBJ whole genome shotgun (WGS) entry which is preliminary data.</text>
</comment>
<reference evidence="1" key="1">
    <citation type="submission" date="2022-06" db="EMBL/GenBank/DDBJ databases">
        <title>Phylogenomic reconstructions and comparative analyses of Kickxellomycotina fungi.</title>
        <authorList>
            <person name="Reynolds N.K."/>
            <person name="Stajich J.E."/>
            <person name="Barry K."/>
            <person name="Grigoriev I.V."/>
            <person name="Crous P."/>
            <person name="Smith M.E."/>
        </authorList>
    </citation>
    <scope>NUCLEOTIDE SEQUENCE</scope>
    <source>
        <strain evidence="1">RSA 2271</strain>
    </source>
</reference>
<sequence length="329" mass="36927">MSSTEVLKQLAEIRKSQELKSQQVIHIAEPLAAVRGFGTSEEAWLAYEQVCVAACDLGRLDLARICLETLQKRFPGSLRVRRLHGLLYEANREFDRAEKEYRSILEAEPNNIPTTKRLIAVLKAKGEISECVKQLNDYVDTYYNDPEAWLELCHLYLRLQMYPQAAFCMEELILQQPHNHFFHLKYAEIQYTIGDIEAALTEYLRVVELATDHLRGFYGIKLCVDRLLESPDSNASGKKKSPASSGRRGDRSAAHPSVSTDDSTSSAVGKSKPDTGFDRKTLEELAQLAATRLLNIYFRPSSADPANSAKATNTATPMSKAILESWLKG</sequence>
<accession>A0ACC1HFU9</accession>